<name>A0A2P2IN79_RHIMU</name>
<proteinExistence type="predicted"/>
<evidence type="ECO:0000313" key="1">
    <source>
        <dbReference type="EMBL" id="MBW82656.1"/>
    </source>
</evidence>
<sequence length="35" mass="3893">MVHSPQILFFQLLLQGTVSPFLSLHPISLGIHLHA</sequence>
<dbReference type="EMBL" id="GGEC01002173">
    <property type="protein sequence ID" value="MBW82656.1"/>
    <property type="molecule type" value="Transcribed_RNA"/>
</dbReference>
<dbReference type="AlphaFoldDB" id="A0A2P2IN79"/>
<accession>A0A2P2IN79</accession>
<organism evidence="1">
    <name type="scientific">Rhizophora mucronata</name>
    <name type="common">Asiatic mangrove</name>
    <dbReference type="NCBI Taxonomy" id="61149"/>
    <lineage>
        <taxon>Eukaryota</taxon>
        <taxon>Viridiplantae</taxon>
        <taxon>Streptophyta</taxon>
        <taxon>Embryophyta</taxon>
        <taxon>Tracheophyta</taxon>
        <taxon>Spermatophyta</taxon>
        <taxon>Magnoliopsida</taxon>
        <taxon>eudicotyledons</taxon>
        <taxon>Gunneridae</taxon>
        <taxon>Pentapetalae</taxon>
        <taxon>rosids</taxon>
        <taxon>fabids</taxon>
        <taxon>Malpighiales</taxon>
        <taxon>Rhizophoraceae</taxon>
        <taxon>Rhizophora</taxon>
    </lineage>
</organism>
<reference evidence="1" key="1">
    <citation type="submission" date="2018-02" db="EMBL/GenBank/DDBJ databases">
        <title>Rhizophora mucronata_Transcriptome.</title>
        <authorList>
            <person name="Meera S.P."/>
            <person name="Sreeshan A."/>
            <person name="Augustine A."/>
        </authorList>
    </citation>
    <scope>NUCLEOTIDE SEQUENCE</scope>
    <source>
        <tissue evidence="1">Leaf</tissue>
    </source>
</reference>
<protein>
    <submittedName>
        <fullName evidence="1">Uncharacterized protein</fullName>
    </submittedName>
</protein>